<protein>
    <submittedName>
        <fullName evidence="1">Uncharacterized protein</fullName>
    </submittedName>
</protein>
<sequence>MIALCIKSILMPFTNFS</sequence>
<evidence type="ECO:0000313" key="1">
    <source>
        <dbReference type="EMBL" id="MBX38249.1"/>
    </source>
</evidence>
<accession>A0A2P2N6X4</accession>
<dbReference type="EMBL" id="GGEC01057765">
    <property type="protein sequence ID" value="MBX38249.1"/>
    <property type="molecule type" value="Transcribed_RNA"/>
</dbReference>
<proteinExistence type="predicted"/>
<name>A0A2P2N6X4_RHIMU</name>
<reference evidence="1" key="1">
    <citation type="submission" date="2018-02" db="EMBL/GenBank/DDBJ databases">
        <title>Rhizophora mucronata_Transcriptome.</title>
        <authorList>
            <person name="Meera S.P."/>
            <person name="Sreeshan A."/>
            <person name="Augustine A."/>
        </authorList>
    </citation>
    <scope>NUCLEOTIDE SEQUENCE</scope>
    <source>
        <tissue evidence="1">Leaf</tissue>
    </source>
</reference>
<dbReference type="AlphaFoldDB" id="A0A2P2N6X4"/>
<organism evidence="1">
    <name type="scientific">Rhizophora mucronata</name>
    <name type="common">Asiatic mangrove</name>
    <dbReference type="NCBI Taxonomy" id="61149"/>
    <lineage>
        <taxon>Eukaryota</taxon>
        <taxon>Viridiplantae</taxon>
        <taxon>Streptophyta</taxon>
        <taxon>Embryophyta</taxon>
        <taxon>Tracheophyta</taxon>
        <taxon>Spermatophyta</taxon>
        <taxon>Magnoliopsida</taxon>
        <taxon>eudicotyledons</taxon>
        <taxon>Gunneridae</taxon>
        <taxon>Pentapetalae</taxon>
        <taxon>rosids</taxon>
        <taxon>fabids</taxon>
        <taxon>Malpighiales</taxon>
        <taxon>Rhizophoraceae</taxon>
        <taxon>Rhizophora</taxon>
    </lineage>
</organism>